<dbReference type="AlphaFoldDB" id="A0A0L6W6A2"/>
<name>A0A0L6W6A2_9FIRM</name>
<feature type="transmembrane region" description="Helical" evidence="6">
    <location>
        <begin position="240"/>
        <end position="256"/>
    </location>
</feature>
<evidence type="ECO:0000256" key="3">
    <source>
        <dbReference type="ARBA" id="ARBA00022692"/>
    </source>
</evidence>
<dbReference type="PATRIC" id="fig|281456.6.peg.872"/>
<dbReference type="CDD" id="cd16914">
    <property type="entry name" value="EcfT"/>
    <property type="match status" value="1"/>
</dbReference>
<protein>
    <submittedName>
        <fullName evidence="7">Cobalt ABC transporter permease</fullName>
    </submittedName>
</protein>
<feature type="transmembrane region" description="Helical" evidence="6">
    <location>
        <begin position="147"/>
        <end position="166"/>
    </location>
</feature>
<accession>A0A0L6W6A2</accession>
<keyword evidence="5 6" id="KW-0472">Membrane</keyword>
<evidence type="ECO:0000256" key="4">
    <source>
        <dbReference type="ARBA" id="ARBA00022989"/>
    </source>
</evidence>
<evidence type="ECO:0000256" key="2">
    <source>
        <dbReference type="ARBA" id="ARBA00022475"/>
    </source>
</evidence>
<comment type="caution">
    <text evidence="7">The sequence shown here is derived from an EMBL/GenBank/DDBJ whole genome shotgun (WGS) entry which is preliminary data.</text>
</comment>
<keyword evidence="3 6" id="KW-0812">Transmembrane</keyword>
<dbReference type="InterPro" id="IPR003339">
    <property type="entry name" value="ABC/ECF_trnsptr_transmembrane"/>
</dbReference>
<dbReference type="Pfam" id="PF02361">
    <property type="entry name" value="CbiQ"/>
    <property type="match status" value="1"/>
</dbReference>
<evidence type="ECO:0000256" key="1">
    <source>
        <dbReference type="ARBA" id="ARBA00004651"/>
    </source>
</evidence>
<evidence type="ECO:0000256" key="6">
    <source>
        <dbReference type="SAM" id="Phobius"/>
    </source>
</evidence>
<dbReference type="InterPro" id="IPR051611">
    <property type="entry name" value="ECF_transporter_component"/>
</dbReference>
<keyword evidence="8" id="KW-1185">Reference proteome</keyword>
<dbReference type="PANTHER" id="PTHR34857">
    <property type="entry name" value="SLL0384 PROTEIN"/>
    <property type="match status" value="1"/>
</dbReference>
<evidence type="ECO:0000313" key="8">
    <source>
        <dbReference type="Proteomes" id="UP000037175"/>
    </source>
</evidence>
<gene>
    <name evidence="7" type="ORF">Tfer_0829</name>
</gene>
<dbReference type="PANTHER" id="PTHR34857:SF2">
    <property type="entry name" value="SLL0384 PROTEIN"/>
    <property type="match status" value="1"/>
</dbReference>
<reference evidence="8" key="1">
    <citation type="submission" date="2015-07" db="EMBL/GenBank/DDBJ databases">
        <title>Complete Genome of Thermincola ferriacetica strain Z-0001T.</title>
        <authorList>
            <person name="Lusk B."/>
            <person name="Badalamenti J.P."/>
            <person name="Parameswaran P."/>
            <person name="Bond D.R."/>
            <person name="Torres C.I."/>
        </authorList>
    </citation>
    <scope>NUCLEOTIDE SEQUENCE [LARGE SCALE GENOMIC DNA]</scope>
    <source>
        <strain evidence="8">Z-0001</strain>
    </source>
</reference>
<evidence type="ECO:0000256" key="5">
    <source>
        <dbReference type="ARBA" id="ARBA00023136"/>
    </source>
</evidence>
<dbReference type="GO" id="GO:0006824">
    <property type="term" value="P:cobalt ion transport"/>
    <property type="evidence" value="ECO:0007669"/>
    <property type="project" value="InterPro"/>
</dbReference>
<dbReference type="RefSeq" id="WP_052216976.1">
    <property type="nucleotide sequence ID" value="NZ_LGTE01000003.1"/>
</dbReference>
<dbReference type="NCBIfam" id="TIGR02454">
    <property type="entry name" value="ECF_T_CbiQ"/>
    <property type="match status" value="1"/>
</dbReference>
<dbReference type="Proteomes" id="UP000037175">
    <property type="component" value="Unassembled WGS sequence"/>
</dbReference>
<dbReference type="InterPro" id="IPR012809">
    <property type="entry name" value="ECF_CbiQ"/>
</dbReference>
<organism evidence="7 8">
    <name type="scientific">Thermincola ferriacetica</name>
    <dbReference type="NCBI Taxonomy" id="281456"/>
    <lineage>
        <taxon>Bacteria</taxon>
        <taxon>Bacillati</taxon>
        <taxon>Bacillota</taxon>
        <taxon>Clostridia</taxon>
        <taxon>Eubacteriales</taxon>
        <taxon>Thermincolaceae</taxon>
        <taxon>Thermincola</taxon>
    </lineage>
</organism>
<dbReference type="EMBL" id="LGTE01000003">
    <property type="protein sequence ID" value="KNZ70639.1"/>
    <property type="molecule type" value="Genomic_DNA"/>
</dbReference>
<keyword evidence="2" id="KW-1003">Cell membrane</keyword>
<feature type="transmembrane region" description="Helical" evidence="6">
    <location>
        <begin position="64"/>
        <end position="86"/>
    </location>
</feature>
<feature type="transmembrane region" description="Helical" evidence="6">
    <location>
        <begin position="28"/>
        <end position="58"/>
    </location>
</feature>
<proteinExistence type="predicted"/>
<dbReference type="GO" id="GO:0043190">
    <property type="term" value="C:ATP-binding cassette (ABC) transporter complex"/>
    <property type="evidence" value="ECO:0007669"/>
    <property type="project" value="InterPro"/>
</dbReference>
<evidence type="ECO:0000313" key="7">
    <source>
        <dbReference type="EMBL" id="KNZ70639.1"/>
    </source>
</evidence>
<sequence length="261" mass="30082">MKHFHLDEFAQMDTFFHRIDPRAKTVTTLVFIFLAAGVKTPALLFATAFFWILLLIFAQIPLSYIFSRITWVIPFAGIMILIFPFIKPGETLLHVNLWVVTLTATKEGVREAVMLFGRVLASILAVLFLTLTTRFNYLLKALAELRVPAVFLQLLEFTVRYIFVAMDELKRMRRARKARAFVAGKNIWHLHTLRTLGQLVGSLFIRAYERGERVYLAMLSRGYTGKMKTLHDFRMMPKDFIWTVLVLGAGIVLVILDRRGL</sequence>
<keyword evidence="4 6" id="KW-1133">Transmembrane helix</keyword>
<feature type="transmembrane region" description="Helical" evidence="6">
    <location>
        <begin position="115"/>
        <end position="135"/>
    </location>
</feature>
<comment type="subcellular location">
    <subcellularLocation>
        <location evidence="1">Cell membrane</location>
        <topology evidence="1">Multi-pass membrane protein</topology>
    </subcellularLocation>
</comment>